<gene>
    <name evidence="1" type="ORF">V202x_53230</name>
</gene>
<accession>A0A517X323</accession>
<protein>
    <submittedName>
        <fullName evidence="1">Uncharacterized protein</fullName>
    </submittedName>
</protein>
<evidence type="ECO:0000313" key="1">
    <source>
        <dbReference type="EMBL" id="QDU11898.1"/>
    </source>
</evidence>
<dbReference type="AlphaFoldDB" id="A0A517X323"/>
<keyword evidence="2" id="KW-1185">Reference proteome</keyword>
<name>A0A517X323_9PLAN</name>
<dbReference type="Proteomes" id="UP000318384">
    <property type="component" value="Chromosome"/>
</dbReference>
<sequence>MANCFYDILTATASMTDCTLEPDDDTKYIVTIRNRSECVTAKNVIATIGLVGGHVPGIEVVPDDRWFGDIPPGGKAQREIVILTKRAPACSKQKICYHVHFEASYQQCEGEVTEFEIGCD</sequence>
<dbReference type="EMBL" id="CP037422">
    <property type="protein sequence ID" value="QDU11898.1"/>
    <property type="molecule type" value="Genomic_DNA"/>
</dbReference>
<organism evidence="1 2">
    <name type="scientific">Gimesia aquarii</name>
    <dbReference type="NCBI Taxonomy" id="2527964"/>
    <lineage>
        <taxon>Bacteria</taxon>
        <taxon>Pseudomonadati</taxon>
        <taxon>Planctomycetota</taxon>
        <taxon>Planctomycetia</taxon>
        <taxon>Planctomycetales</taxon>
        <taxon>Planctomycetaceae</taxon>
        <taxon>Gimesia</taxon>
    </lineage>
</organism>
<reference evidence="1 2" key="1">
    <citation type="submission" date="2019-03" db="EMBL/GenBank/DDBJ databases">
        <title>Deep-cultivation of Planctomycetes and their phenomic and genomic characterization uncovers novel biology.</title>
        <authorList>
            <person name="Wiegand S."/>
            <person name="Jogler M."/>
            <person name="Boedeker C."/>
            <person name="Pinto D."/>
            <person name="Vollmers J."/>
            <person name="Rivas-Marin E."/>
            <person name="Kohn T."/>
            <person name="Peeters S.H."/>
            <person name="Heuer A."/>
            <person name="Rast P."/>
            <person name="Oberbeckmann S."/>
            <person name="Bunk B."/>
            <person name="Jeske O."/>
            <person name="Meyerdierks A."/>
            <person name="Storesund J.E."/>
            <person name="Kallscheuer N."/>
            <person name="Luecker S."/>
            <person name="Lage O.M."/>
            <person name="Pohl T."/>
            <person name="Merkel B.J."/>
            <person name="Hornburger P."/>
            <person name="Mueller R.-W."/>
            <person name="Bruemmer F."/>
            <person name="Labrenz M."/>
            <person name="Spormann A.M."/>
            <person name="Op den Camp H."/>
            <person name="Overmann J."/>
            <person name="Amann R."/>
            <person name="Jetten M.S.M."/>
            <person name="Mascher T."/>
            <person name="Medema M.H."/>
            <person name="Devos D.P."/>
            <person name="Kaster A.-K."/>
            <person name="Ovreas L."/>
            <person name="Rohde M."/>
            <person name="Galperin M.Y."/>
            <person name="Jogler C."/>
        </authorList>
    </citation>
    <scope>NUCLEOTIDE SEQUENCE [LARGE SCALE GENOMIC DNA]</scope>
    <source>
        <strain evidence="1 2">V202</strain>
    </source>
</reference>
<evidence type="ECO:0000313" key="2">
    <source>
        <dbReference type="Proteomes" id="UP000318384"/>
    </source>
</evidence>
<proteinExistence type="predicted"/>